<reference evidence="4 5" key="1">
    <citation type="submission" date="2017-07" db="EMBL/GenBank/DDBJ databases">
        <title>Phylogenetic study on the rhizospheric bacterium Ochrobactrum sp. A44.</title>
        <authorList>
            <person name="Krzyzanowska D.M."/>
            <person name="Ossowicki A."/>
            <person name="Rajewska M."/>
            <person name="Maciag T."/>
            <person name="Kaczynski Z."/>
            <person name="Czerwicka M."/>
            <person name="Jafra S."/>
        </authorList>
    </citation>
    <scope>NUCLEOTIDE SEQUENCE [LARGE SCALE GENOMIC DNA]</scope>
    <source>
        <strain evidence="4 5">PR17</strain>
    </source>
</reference>
<dbReference type="PROSITE" id="PS51208">
    <property type="entry name" value="AUTOTRANSPORTER"/>
    <property type="match status" value="1"/>
</dbReference>
<dbReference type="SUPFAM" id="SSF51126">
    <property type="entry name" value="Pectin lyase-like"/>
    <property type="match status" value="2"/>
</dbReference>
<dbReference type="InterPro" id="IPR051551">
    <property type="entry name" value="Autotransporter_adhesion"/>
</dbReference>
<evidence type="ECO:0000313" key="5">
    <source>
        <dbReference type="Proteomes" id="UP000216345"/>
    </source>
</evidence>
<dbReference type="Pfam" id="PF03797">
    <property type="entry name" value="Autotransporter"/>
    <property type="match status" value="1"/>
</dbReference>
<dbReference type="NCBIfam" id="TIGR02601">
    <property type="entry name" value="autotrns_rpt"/>
    <property type="match status" value="5"/>
</dbReference>
<dbReference type="SMART" id="SM00869">
    <property type="entry name" value="Autotransporter"/>
    <property type="match status" value="1"/>
</dbReference>
<dbReference type="PANTHER" id="PTHR35037">
    <property type="entry name" value="C-TERMINAL REGION OF AIDA-LIKE PROTEIN"/>
    <property type="match status" value="1"/>
</dbReference>
<dbReference type="EMBL" id="NNRK01000030">
    <property type="protein sequence ID" value="OYR12137.1"/>
    <property type="molecule type" value="Genomic_DNA"/>
</dbReference>
<dbReference type="InterPro" id="IPR012332">
    <property type="entry name" value="Autotransporter_pectin_lyase_C"/>
</dbReference>
<feature type="compositionally biased region" description="Gly residues" evidence="2">
    <location>
        <begin position="83"/>
        <end position="97"/>
    </location>
</feature>
<dbReference type="InterPro" id="IPR011050">
    <property type="entry name" value="Pectin_lyase_fold/virulence"/>
</dbReference>
<feature type="domain" description="Autotransporter" evidence="3">
    <location>
        <begin position="1008"/>
        <end position="1293"/>
    </location>
</feature>
<dbReference type="CDD" id="cd01344">
    <property type="entry name" value="PL2_Passenger_AT"/>
    <property type="match status" value="1"/>
</dbReference>
<evidence type="ECO:0000313" key="4">
    <source>
        <dbReference type="EMBL" id="OYR12137.1"/>
    </source>
</evidence>
<protein>
    <submittedName>
        <fullName evidence="4">Outer membrane autotransporter barrel domain protein</fullName>
    </submittedName>
</protein>
<dbReference type="Proteomes" id="UP000216345">
    <property type="component" value="Unassembled WGS sequence"/>
</dbReference>
<dbReference type="InterPro" id="IPR013425">
    <property type="entry name" value="Autotrns_rpt"/>
</dbReference>
<dbReference type="NCBIfam" id="TIGR01414">
    <property type="entry name" value="autotrans_barl"/>
    <property type="match status" value="1"/>
</dbReference>
<keyword evidence="5" id="KW-1185">Reference proteome</keyword>
<sequence>MMRCNVCLGGNRNRYTNLSARKSGFIMASWLSAVSVIALVASGVMVSQPATAASGGSGVSSGTIFGGAAGADGTAADATGKDGFSGGPATSGGGGGAVDLTTGQGAHGGSQWNISYKNKGVPGADGAAGANTDLVNRNIVGAGGILGASGDSVTSTSGSGGGGGGGGVSTDQFITVTGSGSVVGGAGGNGGTSSGGGGGGVGIFTSAGGNVDSGGAVTGGKGGDALGYGGGGGGAAAILMTGGGILTNSGTIIGGAGGGTDTRTPALGGVGGNGGEGILLTNGGTVVNKADATITGGNSGKNGTNLAKFGAQASKGGNGISGANVSIVNAGTISGGATTGGGVVDAIRFTGGVNSLEIWSTSVINGNVQAYSSADKFTLGGGENSTFDVSTIGDTAKYRGFGGFGKTGTSSWTLTGTNTGVTPWTLSGGTLSISQDESLGDEAGDLTFNGGTLQTTDSFEINRAITLTVAGGAIETATGTVLTVTSAIDGAGGLTKLSAGTLVLTGNNSYAGGTTISAGTLQLGNGGTTGSTTGDVLNNGTLAVNRSDTLTLAGTISGTGSLDQFGTGTTILTGNNNYTGGTTISAGTLQLGNGGTTGSITGDVLNNGTLAVDRSDTLTLAGKISGTGLLNQSGTGTTILTGNNSYTGGTTISAGTLQLGNGGTTGSITGDVLNNGTLAVNRSDALTLAGAISGTGSLDQIGTGTTILTGNNSYAGGTTISDGTLQIGNGGTTGGITGNVLNNGVLMFKRSDLIEFGGVVSGTGTLLQSGTGTLVLTGNNSYSGQTDIEAGTLVAGGDNVLSSGSAHSVLDGAKLDLDGHNQTIASLNNAGAVYLNGKSNTVGTTFTIAGDYVGNNGTIIFNTELAGDTSKTDRLVVNGDTAGSTNVQVRNLNGTGALTVDGIKLIEVGGASDGAFSLQGDYVFEGQQAVVGGAYAYRLYQNGVSSPTDGDWYLRSELKDKTPLYQAGVPVYEAYAGALLNLNSVSTLQQRVGTRYANNGAATQGAPSEAKAPAVWGRIEAAHSKLAPNTSTSSTDYDLDTFKMQAGLDGQFYESTTGNVIGGLTVHYSKASADANSFIGNGKIDIDGYGFGGTLTWYGQNGFYVDGQAQATWYKSDLFSHTMDQGLANGNDAFGYVLSVEAGQRFDINQNWSLTPQAQMAYSSVDFDSFNSVFKSGSAHVSLGKADSLKTRLGISADYQNSWIGSDGKAVRSNVYGIANLYHEFLDGTDVNVSGVNLASENDRTWGGLGAGGTYSWANDKYALYGEVSLNTSLSNFADSYSIGGTSGFKIAF</sequence>
<dbReference type="SUPFAM" id="SSF103515">
    <property type="entry name" value="Autotransporter"/>
    <property type="match status" value="1"/>
</dbReference>
<accession>A0A256FB90</accession>
<dbReference type="PANTHER" id="PTHR35037:SF3">
    <property type="entry name" value="C-TERMINAL REGION OF AIDA-LIKE PROTEIN"/>
    <property type="match status" value="1"/>
</dbReference>
<gene>
    <name evidence="4" type="ORF">CEV32_1206</name>
</gene>
<dbReference type="InterPro" id="IPR006315">
    <property type="entry name" value="OM_autotransptr_brl_dom"/>
</dbReference>
<dbReference type="Gene3D" id="2.40.128.130">
    <property type="entry name" value="Autotransporter beta-domain"/>
    <property type="match status" value="1"/>
</dbReference>
<name>A0A256FB90_9HYPH</name>
<dbReference type="Pfam" id="PF18883">
    <property type="entry name" value="AC_1"/>
    <property type="match status" value="1"/>
</dbReference>
<dbReference type="InterPro" id="IPR036709">
    <property type="entry name" value="Autotransporte_beta_dom_sf"/>
</dbReference>
<evidence type="ECO:0000256" key="2">
    <source>
        <dbReference type="SAM" id="MobiDB-lite"/>
    </source>
</evidence>
<evidence type="ECO:0000256" key="1">
    <source>
        <dbReference type="ARBA" id="ARBA00022729"/>
    </source>
</evidence>
<dbReference type="Gene3D" id="2.160.20.20">
    <property type="match status" value="2"/>
</dbReference>
<dbReference type="Pfam" id="PF12951">
    <property type="entry name" value="PATR"/>
    <property type="match status" value="6"/>
</dbReference>
<dbReference type="InterPro" id="IPR005546">
    <property type="entry name" value="Autotransporte_beta"/>
</dbReference>
<feature type="region of interest" description="Disordered" evidence="2">
    <location>
        <begin position="79"/>
        <end position="104"/>
    </location>
</feature>
<dbReference type="GO" id="GO:0019867">
    <property type="term" value="C:outer membrane"/>
    <property type="evidence" value="ECO:0007669"/>
    <property type="project" value="InterPro"/>
</dbReference>
<comment type="caution">
    <text evidence="4">The sequence shown here is derived from an EMBL/GenBank/DDBJ whole genome shotgun (WGS) entry which is preliminary data.</text>
</comment>
<dbReference type="InterPro" id="IPR043990">
    <property type="entry name" value="AC_1"/>
</dbReference>
<organism evidence="4 5">
    <name type="scientific">Brucella rhizosphaerae</name>
    <dbReference type="NCBI Taxonomy" id="571254"/>
    <lineage>
        <taxon>Bacteria</taxon>
        <taxon>Pseudomonadati</taxon>
        <taxon>Pseudomonadota</taxon>
        <taxon>Alphaproteobacteria</taxon>
        <taxon>Hyphomicrobiales</taxon>
        <taxon>Brucellaceae</taxon>
        <taxon>Brucella/Ochrobactrum group</taxon>
        <taxon>Brucella</taxon>
    </lineage>
</organism>
<proteinExistence type="predicted"/>
<keyword evidence="1" id="KW-0732">Signal</keyword>
<evidence type="ECO:0000259" key="3">
    <source>
        <dbReference type="PROSITE" id="PS51208"/>
    </source>
</evidence>